<comment type="caution">
    <text evidence="4">The sequence shown here is derived from an EMBL/GenBank/DDBJ whole genome shotgun (WGS) entry which is preliminary data.</text>
</comment>
<feature type="signal peptide" evidence="1">
    <location>
        <begin position="1"/>
        <end position="16"/>
    </location>
</feature>
<dbReference type="Proteomes" id="UP000663866">
    <property type="component" value="Unassembled WGS sequence"/>
</dbReference>
<evidence type="ECO:0000256" key="1">
    <source>
        <dbReference type="SAM" id="SignalP"/>
    </source>
</evidence>
<evidence type="ECO:0000313" key="5">
    <source>
        <dbReference type="EMBL" id="CAF4092602.1"/>
    </source>
</evidence>
<dbReference type="Proteomes" id="UP000663842">
    <property type="component" value="Unassembled WGS sequence"/>
</dbReference>
<dbReference type="EMBL" id="CAJNRF010001096">
    <property type="protein sequence ID" value="CAF1994073.1"/>
    <property type="molecule type" value="Genomic_DNA"/>
</dbReference>
<dbReference type="AlphaFoldDB" id="A0A819R3Z5"/>
<gene>
    <name evidence="4" type="ORF">OVN521_LOCUS16990</name>
    <name evidence="5" type="ORF">UXM345_LOCUS21763</name>
    <name evidence="2" type="ORF">WKI299_LOCUS4418</name>
    <name evidence="3" type="ORF">XDN619_LOCUS32615</name>
</gene>
<evidence type="ECO:0000313" key="4">
    <source>
        <dbReference type="EMBL" id="CAF4034287.1"/>
    </source>
</evidence>
<dbReference type="Proteomes" id="UP000663856">
    <property type="component" value="Unassembled WGS sequence"/>
</dbReference>
<feature type="chain" id="PRO_5036415813" evidence="1">
    <location>
        <begin position="17"/>
        <end position="134"/>
    </location>
</feature>
<dbReference type="Proteomes" id="UP000663887">
    <property type="component" value="Unassembled WGS sequence"/>
</dbReference>
<organism evidence="4 6">
    <name type="scientific">Rotaria magnacalcarata</name>
    <dbReference type="NCBI Taxonomy" id="392030"/>
    <lineage>
        <taxon>Eukaryota</taxon>
        <taxon>Metazoa</taxon>
        <taxon>Spiralia</taxon>
        <taxon>Gnathifera</taxon>
        <taxon>Rotifera</taxon>
        <taxon>Eurotatoria</taxon>
        <taxon>Bdelloidea</taxon>
        <taxon>Philodinida</taxon>
        <taxon>Philodinidae</taxon>
        <taxon>Rotaria</taxon>
    </lineage>
</organism>
<dbReference type="EMBL" id="CAJOBG010002891">
    <property type="protein sequence ID" value="CAF4034287.1"/>
    <property type="molecule type" value="Genomic_DNA"/>
</dbReference>
<sequence length="134" mass="15193">MIIVVFFLLFIGNIHTGIIQVFNSSNFNETDTSEPVAIFNNYNDTVFNENETTIIENKMPLVENQTILNDNQSSIEAIDKNQFTETVVDLLMDLLQKANLSRTISIIHNDTELTELVVQDDADRSKTTIKLTNP</sequence>
<reference evidence="4" key="1">
    <citation type="submission" date="2021-02" db="EMBL/GenBank/DDBJ databases">
        <authorList>
            <person name="Nowell W R."/>
        </authorList>
    </citation>
    <scope>NUCLEOTIDE SEQUENCE</scope>
</reference>
<protein>
    <submittedName>
        <fullName evidence="4">Uncharacterized protein</fullName>
    </submittedName>
</protein>
<keyword evidence="1" id="KW-0732">Signal</keyword>
<evidence type="ECO:0000313" key="2">
    <source>
        <dbReference type="EMBL" id="CAF1994073.1"/>
    </source>
</evidence>
<evidence type="ECO:0000313" key="3">
    <source>
        <dbReference type="EMBL" id="CAF2197699.1"/>
    </source>
</evidence>
<evidence type="ECO:0000313" key="6">
    <source>
        <dbReference type="Proteomes" id="UP000663866"/>
    </source>
</evidence>
<dbReference type="EMBL" id="CAJNRG010016292">
    <property type="protein sequence ID" value="CAF2197699.1"/>
    <property type="molecule type" value="Genomic_DNA"/>
</dbReference>
<keyword evidence="6" id="KW-1185">Reference proteome</keyword>
<dbReference type="EMBL" id="CAJOBF010003463">
    <property type="protein sequence ID" value="CAF4092602.1"/>
    <property type="molecule type" value="Genomic_DNA"/>
</dbReference>
<proteinExistence type="predicted"/>
<accession>A0A819R3Z5</accession>
<name>A0A819R3Z5_9BILA</name>